<dbReference type="NCBIfam" id="NF007139">
    <property type="entry name" value="PRK09585.1-3"/>
    <property type="match status" value="1"/>
</dbReference>
<dbReference type="EC" id="2.7.1.170" evidence="1"/>
<dbReference type="UniPathway" id="UPA00343"/>
<keyword evidence="1" id="KW-0067">ATP-binding</keyword>
<dbReference type="PANTHER" id="PTHR30605">
    <property type="entry name" value="ANHYDRO-N-ACETYLMURAMIC ACID KINASE"/>
    <property type="match status" value="1"/>
</dbReference>
<sequence length="463" mass="50242">MTNPMPTDDTQNNDGLYPTVDIDNASEYASLTDALEQAGFENAGFEHTVFESFDEGLYIGMMSGTSLDGMDAVICQFTHDNDDANNSPMQLLATYSQDFPPRLREALLALCQPNGVQQLIPQNDEPSSQDGEPNSELDWFGWASRVYSEFASEVVNTLLKQANIDAESVLAIGCHGQTVRHRPHMGFTLQLLDANIIAERTGISVVSDFRRRDMAVGGQGAPLVPAFHQALFATADTTRVLLNLGGIANIAVLPATVNHNDNQVVGYDTGPANLLLDAWTALHINQSYDAGGAWAASGQIIEPLLTQLLTHRFFDQPYPKSTGREDFNLAWLQSELQIFDHVAPNIDYSSADVQATLTELTAISATEQIKLFIGNGLIGNKKITEAVYICGGGALNDYLMTRLQTHLPYCVVETTASLGLDPIWVEAVAFAWLARQTLMGETGNLPAVTGANKQVVLGQVCFA</sequence>
<dbReference type="HAMAP" id="MF_01270">
    <property type="entry name" value="AnhMurNAc_kinase"/>
    <property type="match status" value="1"/>
</dbReference>
<dbReference type="GO" id="GO:0016301">
    <property type="term" value="F:kinase activity"/>
    <property type="evidence" value="ECO:0007669"/>
    <property type="project" value="UniProtKB-KW"/>
</dbReference>
<dbReference type="UniPathway" id="UPA00544"/>
<dbReference type="PANTHER" id="PTHR30605:SF0">
    <property type="entry name" value="ANHYDRO-N-ACETYLMURAMIC ACID KINASE"/>
    <property type="match status" value="1"/>
</dbReference>
<evidence type="ECO:0000313" key="2">
    <source>
        <dbReference type="EMBL" id="ALF59554.1"/>
    </source>
</evidence>
<accession>A0A0M4TEP2</accession>
<keyword evidence="1" id="KW-0119">Carbohydrate metabolism</keyword>
<proteinExistence type="inferred from homology"/>
<dbReference type="GO" id="GO:0005524">
    <property type="term" value="F:ATP binding"/>
    <property type="evidence" value="ECO:0007669"/>
    <property type="project" value="UniProtKB-UniRule"/>
</dbReference>
<dbReference type="Proteomes" id="UP000059847">
    <property type="component" value="Chromosome"/>
</dbReference>
<dbReference type="KEGG" id="pur:AOC03_05390"/>
<dbReference type="EMBL" id="CP012678">
    <property type="protein sequence ID" value="ALF59554.1"/>
    <property type="molecule type" value="Genomic_DNA"/>
</dbReference>
<dbReference type="RefSeq" id="WP_062534011.1">
    <property type="nucleotide sequence ID" value="NZ_CP012678.1"/>
</dbReference>
<dbReference type="CDD" id="cd24050">
    <property type="entry name" value="ASKHA_NBD_ANMK"/>
    <property type="match status" value="1"/>
</dbReference>
<comment type="similarity">
    <text evidence="1">Belongs to the anhydro-N-acetylmuramic acid kinase family.</text>
</comment>
<dbReference type="OrthoDB" id="9763949at2"/>
<protein>
    <recommendedName>
        <fullName evidence="1">Anhydro-N-acetylmuramic acid kinase</fullName>
        <ecNumber evidence="1">2.7.1.170</ecNumber>
    </recommendedName>
    <alternativeName>
        <fullName evidence="1">AnhMurNAc kinase</fullName>
    </alternativeName>
</protein>
<comment type="pathway">
    <text evidence="1">Amino-sugar metabolism; 1,6-anhydro-N-acetylmuramate degradation.</text>
</comment>
<comment type="catalytic activity">
    <reaction evidence="1">
        <text>1,6-anhydro-N-acetyl-beta-muramate + ATP + H2O = N-acetyl-D-muramate 6-phosphate + ADP + H(+)</text>
        <dbReference type="Rhea" id="RHEA:24952"/>
        <dbReference type="ChEBI" id="CHEBI:15377"/>
        <dbReference type="ChEBI" id="CHEBI:15378"/>
        <dbReference type="ChEBI" id="CHEBI:30616"/>
        <dbReference type="ChEBI" id="CHEBI:58690"/>
        <dbReference type="ChEBI" id="CHEBI:58722"/>
        <dbReference type="ChEBI" id="CHEBI:456216"/>
        <dbReference type="EC" id="2.7.1.170"/>
    </reaction>
</comment>
<evidence type="ECO:0000313" key="3">
    <source>
        <dbReference type="Proteomes" id="UP000059847"/>
    </source>
</evidence>
<dbReference type="InterPro" id="IPR043129">
    <property type="entry name" value="ATPase_NBD"/>
</dbReference>
<reference evidence="2 3" key="1">
    <citation type="submission" date="2015-09" db="EMBL/GenBank/DDBJ databases">
        <title>Complete genome of Psychrobacter urativorans R10.10B.</title>
        <authorList>
            <person name="See-Too W.S."/>
            <person name="Chan K.G."/>
        </authorList>
    </citation>
    <scope>NUCLEOTIDE SEQUENCE [LARGE SCALE GENOMIC DNA]</scope>
    <source>
        <strain evidence="2 3">R10.10B</strain>
    </source>
</reference>
<comment type="function">
    <text evidence="1">Catalyzes the specific phosphorylation of 1,6-anhydro-N-acetylmuramic acid (anhMurNAc) with the simultaneous cleavage of the 1,6-anhydro ring, generating MurNAc-6-P. Is required for the utilization of anhMurNAc either imported from the medium or derived from its own cell wall murein, and thus plays a role in cell wall recycling.</text>
</comment>
<dbReference type="GO" id="GO:0006040">
    <property type="term" value="P:amino sugar metabolic process"/>
    <property type="evidence" value="ECO:0007669"/>
    <property type="project" value="InterPro"/>
</dbReference>
<dbReference type="SUPFAM" id="SSF53067">
    <property type="entry name" value="Actin-like ATPase domain"/>
    <property type="match status" value="1"/>
</dbReference>
<evidence type="ECO:0000256" key="1">
    <source>
        <dbReference type="HAMAP-Rule" id="MF_01270"/>
    </source>
</evidence>
<dbReference type="Pfam" id="PF03702">
    <property type="entry name" value="AnmK"/>
    <property type="match status" value="1"/>
</dbReference>
<keyword evidence="1" id="KW-0547">Nucleotide-binding</keyword>
<dbReference type="AlphaFoldDB" id="A0A0M4TEP2"/>
<feature type="binding site" evidence="1">
    <location>
        <begin position="64"/>
        <end position="71"/>
    </location>
    <ligand>
        <name>ATP</name>
        <dbReference type="ChEBI" id="CHEBI:30616"/>
    </ligand>
</feature>
<dbReference type="GO" id="GO:0016773">
    <property type="term" value="F:phosphotransferase activity, alcohol group as acceptor"/>
    <property type="evidence" value="ECO:0007669"/>
    <property type="project" value="UniProtKB-UniRule"/>
</dbReference>
<dbReference type="GO" id="GO:0009254">
    <property type="term" value="P:peptidoglycan turnover"/>
    <property type="evidence" value="ECO:0007669"/>
    <property type="project" value="UniProtKB-UniRule"/>
</dbReference>
<name>A0A0M4TEP2_9GAMM</name>
<gene>
    <name evidence="1" type="primary">anmK</name>
    <name evidence="2" type="ORF">AOC03_05390</name>
</gene>
<dbReference type="InterPro" id="IPR005338">
    <property type="entry name" value="Anhydro_N_Ac-Mur_kinase"/>
</dbReference>
<dbReference type="STRING" id="45610.AOC03_05390"/>
<keyword evidence="3" id="KW-1185">Reference proteome</keyword>
<keyword evidence="1" id="KW-0808">Transferase</keyword>
<dbReference type="Gene3D" id="3.30.420.40">
    <property type="match status" value="2"/>
</dbReference>
<keyword evidence="1 2" id="KW-0418">Kinase</keyword>
<organism evidence="2 3">
    <name type="scientific">Psychrobacter urativorans</name>
    <dbReference type="NCBI Taxonomy" id="45610"/>
    <lineage>
        <taxon>Bacteria</taxon>
        <taxon>Pseudomonadati</taxon>
        <taxon>Pseudomonadota</taxon>
        <taxon>Gammaproteobacteria</taxon>
        <taxon>Moraxellales</taxon>
        <taxon>Moraxellaceae</taxon>
        <taxon>Psychrobacter</taxon>
    </lineage>
</organism>
<dbReference type="GO" id="GO:0097175">
    <property type="term" value="P:1,6-anhydro-N-acetyl-beta-muramic acid catabolic process"/>
    <property type="evidence" value="ECO:0007669"/>
    <property type="project" value="UniProtKB-UniRule"/>
</dbReference>
<comment type="pathway">
    <text evidence="1">Cell wall biogenesis; peptidoglycan recycling.</text>
</comment>